<sequence>MQTFQLFALLAASLLAGLSYAQNYSASLAGSNEVPPNNSPATGTCFAAAASDQSGTRYLYYNLSVINISNPVAAHFHYGPSGVSGPIIVPIFDLTVLATVPLINGSLVTEGFVTNDTIFNPDNMSPITTFASFASALSNGSIYINVHTRLSPNVPIQPGNIPTGEVRCQFPASANGTAATIPVTTMATTSATASSSTMSFLPISSTILSATESATGAATTTSPSTSTVAQTTASAPATTGSGGPPTLTEAPPGGTPTPVGAPAAAPTGAPGGPATA</sequence>
<proteinExistence type="predicted"/>
<gene>
    <name evidence="4" type="ORF">M427DRAFT_34925</name>
</gene>
<evidence type="ECO:0000256" key="2">
    <source>
        <dbReference type="SAM" id="SignalP"/>
    </source>
</evidence>
<dbReference type="OrthoDB" id="515473at2759"/>
<dbReference type="AlphaFoldDB" id="A0A139A635"/>
<feature type="domain" description="CHRD" evidence="3">
    <location>
        <begin position="22"/>
        <end position="163"/>
    </location>
</feature>
<evidence type="ECO:0000259" key="3">
    <source>
        <dbReference type="SMART" id="SM00754"/>
    </source>
</evidence>
<evidence type="ECO:0000313" key="5">
    <source>
        <dbReference type="Proteomes" id="UP000070544"/>
    </source>
</evidence>
<dbReference type="InterPro" id="IPR010895">
    <property type="entry name" value="CHRD"/>
</dbReference>
<protein>
    <recommendedName>
        <fullName evidence="3">CHRD domain-containing protein</fullName>
    </recommendedName>
</protein>
<keyword evidence="5" id="KW-1185">Reference proteome</keyword>
<dbReference type="Proteomes" id="UP000070544">
    <property type="component" value="Unassembled WGS sequence"/>
</dbReference>
<dbReference type="EMBL" id="KQ965790">
    <property type="protein sequence ID" value="KXS12184.1"/>
    <property type="molecule type" value="Genomic_DNA"/>
</dbReference>
<reference evidence="4 5" key="1">
    <citation type="journal article" date="2015" name="Genome Biol. Evol.">
        <title>Phylogenomic analyses indicate that early fungi evolved digesting cell walls of algal ancestors of land plants.</title>
        <authorList>
            <person name="Chang Y."/>
            <person name="Wang S."/>
            <person name="Sekimoto S."/>
            <person name="Aerts A.L."/>
            <person name="Choi C."/>
            <person name="Clum A."/>
            <person name="LaButti K.M."/>
            <person name="Lindquist E.A."/>
            <person name="Yee Ngan C."/>
            <person name="Ohm R.A."/>
            <person name="Salamov A.A."/>
            <person name="Grigoriev I.V."/>
            <person name="Spatafora J.W."/>
            <person name="Berbee M.L."/>
        </authorList>
    </citation>
    <scope>NUCLEOTIDE SEQUENCE [LARGE SCALE GENOMIC DNA]</scope>
    <source>
        <strain evidence="4 5">JEL478</strain>
    </source>
</reference>
<evidence type="ECO:0000313" key="4">
    <source>
        <dbReference type="EMBL" id="KXS12184.1"/>
    </source>
</evidence>
<evidence type="ECO:0000256" key="1">
    <source>
        <dbReference type="SAM" id="MobiDB-lite"/>
    </source>
</evidence>
<dbReference type="Pfam" id="PF07452">
    <property type="entry name" value="CHRD"/>
    <property type="match status" value="1"/>
</dbReference>
<feature type="region of interest" description="Disordered" evidence="1">
    <location>
        <begin position="216"/>
        <end position="276"/>
    </location>
</feature>
<feature type="chain" id="PRO_5007295957" description="CHRD domain-containing protein" evidence="2">
    <location>
        <begin position="22"/>
        <end position="276"/>
    </location>
</feature>
<dbReference type="SMART" id="SM00754">
    <property type="entry name" value="CHRD"/>
    <property type="match status" value="1"/>
</dbReference>
<feature type="signal peptide" evidence="2">
    <location>
        <begin position="1"/>
        <end position="21"/>
    </location>
</feature>
<organism evidence="4 5">
    <name type="scientific">Gonapodya prolifera (strain JEL478)</name>
    <name type="common">Monoblepharis prolifera</name>
    <dbReference type="NCBI Taxonomy" id="1344416"/>
    <lineage>
        <taxon>Eukaryota</taxon>
        <taxon>Fungi</taxon>
        <taxon>Fungi incertae sedis</taxon>
        <taxon>Chytridiomycota</taxon>
        <taxon>Chytridiomycota incertae sedis</taxon>
        <taxon>Monoblepharidomycetes</taxon>
        <taxon>Monoblepharidales</taxon>
        <taxon>Gonapodyaceae</taxon>
        <taxon>Gonapodya</taxon>
    </lineage>
</organism>
<keyword evidence="2" id="KW-0732">Signal</keyword>
<accession>A0A139A635</accession>
<name>A0A139A635_GONPJ</name>